<gene>
    <name evidence="7" type="ORF">JF922_22440</name>
</gene>
<dbReference type="InterPro" id="IPR027417">
    <property type="entry name" value="P-loop_NTPase"/>
</dbReference>
<evidence type="ECO:0000259" key="6">
    <source>
        <dbReference type="PROSITE" id="PS50893"/>
    </source>
</evidence>
<evidence type="ECO:0000256" key="4">
    <source>
        <dbReference type="SAM" id="Coils"/>
    </source>
</evidence>
<evidence type="ECO:0000256" key="5">
    <source>
        <dbReference type="SAM" id="MobiDB-lite"/>
    </source>
</evidence>
<dbReference type="PANTHER" id="PTHR19211">
    <property type="entry name" value="ATP-BINDING TRANSPORT PROTEIN-RELATED"/>
    <property type="match status" value="1"/>
</dbReference>
<dbReference type="SMART" id="SM00382">
    <property type="entry name" value="AAA"/>
    <property type="match status" value="2"/>
</dbReference>
<dbReference type="InterPro" id="IPR003593">
    <property type="entry name" value="AAA+_ATPase"/>
</dbReference>
<dbReference type="PANTHER" id="PTHR19211:SF14">
    <property type="entry name" value="ATP-BINDING CASSETTE SUB-FAMILY F MEMBER 1"/>
    <property type="match status" value="1"/>
</dbReference>
<evidence type="ECO:0000256" key="2">
    <source>
        <dbReference type="ARBA" id="ARBA00022741"/>
    </source>
</evidence>
<dbReference type="InterPro" id="IPR017871">
    <property type="entry name" value="ABC_transporter-like_CS"/>
</dbReference>
<dbReference type="RefSeq" id="WP_338204788.1">
    <property type="nucleotide sequence ID" value="NZ_JAEKNR010000221.1"/>
</dbReference>
<comment type="caution">
    <text evidence="7">The sequence shown here is derived from an EMBL/GenBank/DDBJ whole genome shotgun (WGS) entry which is preliminary data.</text>
</comment>
<dbReference type="CDD" id="cd03221">
    <property type="entry name" value="ABCF_EF-3"/>
    <property type="match status" value="2"/>
</dbReference>
<dbReference type="FunFam" id="3.40.50.300:FF:000011">
    <property type="entry name" value="Putative ABC transporter ATP-binding component"/>
    <property type="match status" value="1"/>
</dbReference>
<feature type="domain" description="ABC transporter" evidence="6">
    <location>
        <begin position="19"/>
        <end position="280"/>
    </location>
</feature>
<keyword evidence="8" id="KW-1185">Reference proteome</keyword>
<keyword evidence="2" id="KW-0547">Nucleotide-binding</keyword>
<dbReference type="GO" id="GO:0005524">
    <property type="term" value="F:ATP binding"/>
    <property type="evidence" value="ECO:0007669"/>
    <property type="project" value="UniProtKB-KW"/>
</dbReference>
<accession>A0A934NB90</accession>
<name>A0A934NB90_9BACT</name>
<feature type="domain" description="ABC transporter" evidence="6">
    <location>
        <begin position="367"/>
        <end position="561"/>
    </location>
</feature>
<dbReference type="PROSITE" id="PS50893">
    <property type="entry name" value="ABC_TRANSPORTER_2"/>
    <property type="match status" value="2"/>
</dbReference>
<protein>
    <submittedName>
        <fullName evidence="7">ABC-F family ATP-binding cassette domain-containing protein</fullName>
    </submittedName>
</protein>
<dbReference type="InterPro" id="IPR003439">
    <property type="entry name" value="ABC_transporter-like_ATP-bd"/>
</dbReference>
<organism evidence="7 8">
    <name type="scientific">Candidatus Nephthysia bennettiae</name>
    <dbReference type="NCBI Taxonomy" id="3127016"/>
    <lineage>
        <taxon>Bacteria</taxon>
        <taxon>Bacillati</taxon>
        <taxon>Candidatus Dormiibacterota</taxon>
        <taxon>Candidatus Dormibacteria</taxon>
        <taxon>Candidatus Dormibacterales</taxon>
        <taxon>Candidatus Dormibacteraceae</taxon>
        <taxon>Candidatus Nephthysia</taxon>
    </lineage>
</organism>
<sequence>MREPSREFATNQHTSVDGLFARDVGLSVAGRPLLVGASFAVAAGRKVALVGRNGSGKSTLLETVLRVAEEGRPPDHVELSGRIQLGPGTVVAAVRQDVQLSFAGSVDAYLDRCAGEVSRAWNEHERWSRLLARGRDDAETLAGYGGALEEMTRVEAWDYPARRQRMLDGLHLSPALGGREVATLSGGEATRVALAGVLLSPASLVLLDEPSNNLDLESIAFLADWIRRSTASLLLVSHDRELLDATVQEIIEIDESSGRLLSFGGDYTFYAARKREAFEAQLKAFQEQQDRRRRLESSAEGLARRADRFQNTSQNDFYRAKAARVSRAASAQRSRVRRQLSAAEEPAPPAQPRFEVQPPAITSGTVVRTQGLGFGYSGLPLLQDLDFSLRAGRRLAVVGPNGSGKSTLLRLLAGELEPAAGVVERASGLRVAYLPQLSLPDPAESALDFVLRRVDAPGEAVRAILGKVLFGDPARLRAADLSVGQLRRVECAALFASRPDLLLMDEPTNHIDLPTIDMLERALDDYRGAVIACSHDRRFLAHLKPDARLALEARGAAAYSSDL</sequence>
<keyword evidence="3 7" id="KW-0067">ATP-binding</keyword>
<evidence type="ECO:0000313" key="8">
    <source>
        <dbReference type="Proteomes" id="UP000612893"/>
    </source>
</evidence>
<dbReference type="SUPFAM" id="SSF52540">
    <property type="entry name" value="P-loop containing nucleoside triphosphate hydrolases"/>
    <property type="match status" value="2"/>
</dbReference>
<dbReference type="Gene3D" id="3.40.50.300">
    <property type="entry name" value="P-loop containing nucleotide triphosphate hydrolases"/>
    <property type="match status" value="2"/>
</dbReference>
<dbReference type="Proteomes" id="UP000612893">
    <property type="component" value="Unassembled WGS sequence"/>
</dbReference>
<keyword evidence="1" id="KW-0677">Repeat</keyword>
<feature type="region of interest" description="Disordered" evidence="5">
    <location>
        <begin position="329"/>
        <end position="359"/>
    </location>
</feature>
<feature type="compositionally biased region" description="Low complexity" evidence="5">
    <location>
        <begin position="329"/>
        <end position="345"/>
    </location>
</feature>
<dbReference type="AlphaFoldDB" id="A0A934NB90"/>
<proteinExistence type="predicted"/>
<dbReference type="InterPro" id="IPR050611">
    <property type="entry name" value="ABCF"/>
</dbReference>
<feature type="coiled-coil region" evidence="4">
    <location>
        <begin position="285"/>
        <end position="312"/>
    </location>
</feature>
<keyword evidence="4" id="KW-0175">Coiled coil</keyword>
<dbReference type="PROSITE" id="PS00211">
    <property type="entry name" value="ABC_TRANSPORTER_1"/>
    <property type="match status" value="1"/>
</dbReference>
<evidence type="ECO:0000313" key="7">
    <source>
        <dbReference type="EMBL" id="MBJ7600813.1"/>
    </source>
</evidence>
<evidence type="ECO:0000256" key="1">
    <source>
        <dbReference type="ARBA" id="ARBA00022737"/>
    </source>
</evidence>
<reference evidence="7" key="1">
    <citation type="submission" date="2020-10" db="EMBL/GenBank/DDBJ databases">
        <title>Ca. Dormibacterota MAGs.</title>
        <authorList>
            <person name="Montgomery K."/>
        </authorList>
    </citation>
    <scope>NUCLEOTIDE SEQUENCE [LARGE SCALE GENOMIC DNA]</scope>
    <source>
        <strain evidence="7">SC8812_S17_10</strain>
    </source>
</reference>
<dbReference type="GO" id="GO:0016887">
    <property type="term" value="F:ATP hydrolysis activity"/>
    <property type="evidence" value="ECO:0007669"/>
    <property type="project" value="InterPro"/>
</dbReference>
<dbReference type="EMBL" id="JAEKNR010000221">
    <property type="protein sequence ID" value="MBJ7600813.1"/>
    <property type="molecule type" value="Genomic_DNA"/>
</dbReference>
<evidence type="ECO:0000256" key="3">
    <source>
        <dbReference type="ARBA" id="ARBA00022840"/>
    </source>
</evidence>
<dbReference type="Pfam" id="PF00005">
    <property type="entry name" value="ABC_tran"/>
    <property type="match status" value="2"/>
</dbReference>